<gene>
    <name evidence="1" type="ORF">GMARGA_LOCUS12101</name>
</gene>
<organism evidence="1 2">
    <name type="scientific">Gigaspora margarita</name>
    <dbReference type="NCBI Taxonomy" id="4874"/>
    <lineage>
        <taxon>Eukaryota</taxon>
        <taxon>Fungi</taxon>
        <taxon>Fungi incertae sedis</taxon>
        <taxon>Mucoromycota</taxon>
        <taxon>Glomeromycotina</taxon>
        <taxon>Glomeromycetes</taxon>
        <taxon>Diversisporales</taxon>
        <taxon>Gigasporaceae</taxon>
        <taxon>Gigaspora</taxon>
    </lineage>
</organism>
<evidence type="ECO:0000313" key="1">
    <source>
        <dbReference type="EMBL" id="CAG8700617.1"/>
    </source>
</evidence>
<feature type="non-terminal residue" evidence="1">
    <location>
        <position position="170"/>
    </location>
</feature>
<comment type="caution">
    <text evidence="1">The sequence shown here is derived from an EMBL/GenBank/DDBJ whole genome shotgun (WGS) entry which is preliminary data.</text>
</comment>
<dbReference type="SUPFAM" id="SSF81901">
    <property type="entry name" value="HCP-like"/>
    <property type="match status" value="1"/>
</dbReference>
<proteinExistence type="predicted"/>
<accession>A0ABN7UY65</accession>
<keyword evidence="2" id="KW-1185">Reference proteome</keyword>
<dbReference type="Gene3D" id="1.25.40.10">
    <property type="entry name" value="Tetratricopeptide repeat domain"/>
    <property type="match status" value="1"/>
</dbReference>
<dbReference type="EMBL" id="CAJVQB010007289">
    <property type="protein sequence ID" value="CAG8700617.1"/>
    <property type="molecule type" value="Genomic_DNA"/>
</dbReference>
<sequence length="170" mass="19756">MLIIDELWVLFSKAVIEGRSTQDIKNIITYYLENKSKGPSTIINLLSNNNNNNYISDHQILLAFLHLIEFEISEEDGEKAFNLFSFAAENNNIIAQYFLGETYYYGYPRSHDYISEAGCKVYSQFNKAFKLETIRRHAEDSKEQKIFHELLLCLRDGKFMEMTGNCLKIG</sequence>
<evidence type="ECO:0000313" key="2">
    <source>
        <dbReference type="Proteomes" id="UP000789901"/>
    </source>
</evidence>
<protein>
    <submittedName>
        <fullName evidence="1">25545_t:CDS:1</fullName>
    </submittedName>
</protein>
<dbReference type="Proteomes" id="UP000789901">
    <property type="component" value="Unassembled WGS sequence"/>
</dbReference>
<reference evidence="1 2" key="1">
    <citation type="submission" date="2021-06" db="EMBL/GenBank/DDBJ databases">
        <authorList>
            <person name="Kallberg Y."/>
            <person name="Tangrot J."/>
            <person name="Rosling A."/>
        </authorList>
    </citation>
    <scope>NUCLEOTIDE SEQUENCE [LARGE SCALE GENOMIC DNA]</scope>
    <source>
        <strain evidence="1 2">120-4 pot B 10/14</strain>
    </source>
</reference>
<name>A0ABN7UY65_GIGMA</name>
<dbReference type="InterPro" id="IPR011990">
    <property type="entry name" value="TPR-like_helical_dom_sf"/>
</dbReference>